<sequence length="119" mass="12269">MLKQNLKNYSKSCCSLMSAGALHKAPDLVSFGAAVSVGVKINSNIPARSISKRGPGGVKAVSVSPKKTATTVKADITVLQTVGGVLSHLGLDRGIDDITDLLGKTLLVELVAANSRPET</sequence>
<accession>A0A2Z7B5D4</accession>
<reference evidence="1 2" key="1">
    <citation type="journal article" date="2015" name="Proc. Natl. Acad. Sci. U.S.A.">
        <title>The resurrection genome of Boea hygrometrica: A blueprint for survival of dehydration.</title>
        <authorList>
            <person name="Xiao L."/>
            <person name="Yang G."/>
            <person name="Zhang L."/>
            <person name="Yang X."/>
            <person name="Zhao S."/>
            <person name="Ji Z."/>
            <person name="Zhou Q."/>
            <person name="Hu M."/>
            <person name="Wang Y."/>
            <person name="Chen M."/>
            <person name="Xu Y."/>
            <person name="Jin H."/>
            <person name="Xiao X."/>
            <person name="Hu G."/>
            <person name="Bao F."/>
            <person name="Hu Y."/>
            <person name="Wan P."/>
            <person name="Li L."/>
            <person name="Deng X."/>
            <person name="Kuang T."/>
            <person name="Xiang C."/>
            <person name="Zhu J.K."/>
            <person name="Oliver M.J."/>
            <person name="He Y."/>
        </authorList>
    </citation>
    <scope>NUCLEOTIDE SEQUENCE [LARGE SCALE GENOMIC DNA]</scope>
    <source>
        <strain evidence="2">cv. XS01</strain>
    </source>
</reference>
<dbReference type="Proteomes" id="UP000250235">
    <property type="component" value="Unassembled WGS sequence"/>
</dbReference>
<dbReference type="OrthoDB" id="1743741at2759"/>
<dbReference type="EMBL" id="KV009357">
    <property type="protein sequence ID" value="KZV29724.1"/>
    <property type="molecule type" value="Genomic_DNA"/>
</dbReference>
<evidence type="ECO:0000313" key="2">
    <source>
        <dbReference type="Proteomes" id="UP000250235"/>
    </source>
</evidence>
<keyword evidence="2" id="KW-1185">Reference proteome</keyword>
<dbReference type="AlphaFoldDB" id="A0A2Z7B5D4"/>
<gene>
    <name evidence="1" type="ORF">F511_05818</name>
</gene>
<organism evidence="1 2">
    <name type="scientific">Dorcoceras hygrometricum</name>
    <dbReference type="NCBI Taxonomy" id="472368"/>
    <lineage>
        <taxon>Eukaryota</taxon>
        <taxon>Viridiplantae</taxon>
        <taxon>Streptophyta</taxon>
        <taxon>Embryophyta</taxon>
        <taxon>Tracheophyta</taxon>
        <taxon>Spermatophyta</taxon>
        <taxon>Magnoliopsida</taxon>
        <taxon>eudicotyledons</taxon>
        <taxon>Gunneridae</taxon>
        <taxon>Pentapetalae</taxon>
        <taxon>asterids</taxon>
        <taxon>lamiids</taxon>
        <taxon>Lamiales</taxon>
        <taxon>Gesneriaceae</taxon>
        <taxon>Didymocarpoideae</taxon>
        <taxon>Trichosporeae</taxon>
        <taxon>Loxocarpinae</taxon>
        <taxon>Dorcoceras</taxon>
    </lineage>
</organism>
<name>A0A2Z7B5D4_9LAMI</name>
<proteinExistence type="predicted"/>
<evidence type="ECO:0000313" key="1">
    <source>
        <dbReference type="EMBL" id="KZV29724.1"/>
    </source>
</evidence>
<protein>
    <submittedName>
        <fullName evidence="1">Linoleate 13S-lipoxygenase 2-1, chloroplastic-like</fullName>
    </submittedName>
</protein>